<protein>
    <submittedName>
        <fullName evidence="3">Uncharacterized protein</fullName>
    </submittedName>
</protein>
<dbReference type="RefSeq" id="WP_162672986.1">
    <property type="nucleotide sequence ID" value="NZ_LR593886.1"/>
</dbReference>
<dbReference type="KEGG" id="gms:SOIL9_72300"/>
<gene>
    <name evidence="3" type="ORF">SOIL9_72300</name>
</gene>
<reference evidence="3 4" key="1">
    <citation type="submission" date="2019-05" db="EMBL/GenBank/DDBJ databases">
        <authorList>
            <consortium name="Science for Life Laboratories"/>
        </authorList>
    </citation>
    <scope>NUCLEOTIDE SEQUENCE [LARGE SCALE GENOMIC DNA]</scope>
    <source>
        <strain evidence="3">Soil9</strain>
    </source>
</reference>
<proteinExistence type="predicted"/>
<sequence>MRRALLAVGVMCAVGVTGRSTAQFNTTSASNNSGTTMPGQVVGGYTGQVLPVGQQAPQAAPQAGQSITANAMQRPYDPNRPYDAFKGTGIDPKNVLAPLVGADGKPIATPDALDKLSERIKAFFIKSPPPPRPPYTPGITRRAKERTNQMWRRD</sequence>
<feature type="signal peptide" evidence="2">
    <location>
        <begin position="1"/>
        <end position="22"/>
    </location>
</feature>
<keyword evidence="4" id="KW-1185">Reference proteome</keyword>
<dbReference type="EMBL" id="LR593886">
    <property type="protein sequence ID" value="VTS03298.1"/>
    <property type="molecule type" value="Genomic_DNA"/>
</dbReference>
<evidence type="ECO:0000313" key="4">
    <source>
        <dbReference type="Proteomes" id="UP000464178"/>
    </source>
</evidence>
<feature type="chain" id="PRO_5026969911" evidence="2">
    <location>
        <begin position="23"/>
        <end position="154"/>
    </location>
</feature>
<dbReference type="AlphaFoldDB" id="A0A6P2DLH7"/>
<dbReference type="Proteomes" id="UP000464178">
    <property type="component" value="Chromosome"/>
</dbReference>
<evidence type="ECO:0000256" key="1">
    <source>
        <dbReference type="SAM" id="MobiDB-lite"/>
    </source>
</evidence>
<feature type="region of interest" description="Disordered" evidence="1">
    <location>
        <begin position="124"/>
        <end position="154"/>
    </location>
</feature>
<name>A0A6P2DLH7_9BACT</name>
<accession>A0A6P2DLH7</accession>
<evidence type="ECO:0000256" key="2">
    <source>
        <dbReference type="SAM" id="SignalP"/>
    </source>
</evidence>
<evidence type="ECO:0000313" key="3">
    <source>
        <dbReference type="EMBL" id="VTS03298.1"/>
    </source>
</evidence>
<feature type="compositionally biased region" description="Basic and acidic residues" evidence="1">
    <location>
        <begin position="145"/>
        <end position="154"/>
    </location>
</feature>
<keyword evidence="2" id="KW-0732">Signal</keyword>
<feature type="compositionally biased region" description="Pro residues" evidence="1">
    <location>
        <begin position="127"/>
        <end position="136"/>
    </location>
</feature>
<organism evidence="3 4">
    <name type="scientific">Gemmata massiliana</name>
    <dbReference type="NCBI Taxonomy" id="1210884"/>
    <lineage>
        <taxon>Bacteria</taxon>
        <taxon>Pseudomonadati</taxon>
        <taxon>Planctomycetota</taxon>
        <taxon>Planctomycetia</taxon>
        <taxon>Gemmatales</taxon>
        <taxon>Gemmataceae</taxon>
        <taxon>Gemmata</taxon>
    </lineage>
</organism>